<feature type="domain" description="Ig-like" evidence="1">
    <location>
        <begin position="177"/>
        <end position="268"/>
    </location>
</feature>
<dbReference type="InterPro" id="IPR007110">
    <property type="entry name" value="Ig-like_dom"/>
</dbReference>
<protein>
    <submittedName>
        <fullName evidence="2">Phage chromosome segregation protein</fullName>
    </submittedName>
</protein>
<reference evidence="2" key="1">
    <citation type="submission" date="2016-04" db="EMBL/GenBank/DDBJ databases">
        <authorList>
            <person name="Evans L.H."/>
            <person name="Alamgir A."/>
            <person name="Owens N."/>
            <person name="Weber N.D."/>
            <person name="Virtaneva K."/>
            <person name="Barbian K."/>
            <person name="Babar A."/>
            <person name="Rosenke K."/>
        </authorList>
    </citation>
    <scope>NUCLEOTIDE SEQUENCE</scope>
    <source>
        <strain evidence="2">Nono1</strain>
    </source>
</reference>
<dbReference type="Pfam" id="PF10686">
    <property type="entry name" value="YAcAr"/>
    <property type="match status" value="1"/>
</dbReference>
<dbReference type="AlphaFoldDB" id="A0A1M4BL95"/>
<gene>
    <name evidence="2" type="ORF">BN4615_P10945</name>
</gene>
<name>A0A1M4BL95_9ACTN</name>
<dbReference type="EMBL" id="LT559120">
    <property type="protein sequence ID" value="SAP16282.1"/>
    <property type="molecule type" value="Genomic_DNA"/>
</dbReference>
<accession>A0A1M4BL95</accession>
<sequence length="282" mass="30641">MRNELTEAQLLTACTRCGHQRAVHTGGASSWGWGIYEPTWAGCAGWCSEVFCSCTVYTDDPAAAPAPPVAFTPPTPHQPQPCGFFAHGDRRRCGTHPARLYANGWRCASHSPSVLAGRAEPQGGSCAPGRHYCPPEARCSTWEWQQQPWRLLATGGRDRTDKTRIGAALDDVLRLHPVLTVVHGACYPKPERGVRPDRSADWLVHLWCERAGVKEETHPADWRRHGRAAGPIRNGEMVALGADEALAFPGAGPGTYDCMRKASAAGITVRPIWPHTPKAVTS</sequence>
<dbReference type="PROSITE" id="PS50835">
    <property type="entry name" value="IG_LIKE"/>
    <property type="match status" value="1"/>
</dbReference>
<evidence type="ECO:0000313" key="2">
    <source>
        <dbReference type="EMBL" id="SAP16282.1"/>
    </source>
</evidence>
<organism evidence="2">
    <name type="scientific">Nonomuraea gerenzanensis</name>
    <dbReference type="NCBI Taxonomy" id="93944"/>
    <lineage>
        <taxon>Bacteria</taxon>
        <taxon>Bacillati</taxon>
        <taxon>Actinomycetota</taxon>
        <taxon>Actinomycetes</taxon>
        <taxon>Streptosporangiales</taxon>
        <taxon>Streptosporangiaceae</taxon>
        <taxon>Nonomuraea</taxon>
    </lineage>
</organism>
<proteinExistence type="predicted"/>
<dbReference type="InterPro" id="IPR019627">
    <property type="entry name" value="YAcAr"/>
</dbReference>
<evidence type="ECO:0000259" key="1">
    <source>
        <dbReference type="PROSITE" id="PS50835"/>
    </source>
</evidence>
<dbReference type="RefSeq" id="WP_225267149.1">
    <property type="nucleotide sequence ID" value="NZ_CP084058.1"/>
</dbReference>